<protein>
    <submittedName>
        <fullName evidence="1">Uncharacterized protein</fullName>
    </submittedName>
</protein>
<sequence>MLFSCNIMYSPTQEQAALLSHGVFISVAETMFASRVCQTNSQVLLHTARNTYHASHHYAHSALMHAPTMLC</sequence>
<dbReference type="EMBL" id="VSRR010016435">
    <property type="protein sequence ID" value="MPC59293.1"/>
    <property type="molecule type" value="Genomic_DNA"/>
</dbReference>
<accession>A0A5B7GP10</accession>
<evidence type="ECO:0000313" key="2">
    <source>
        <dbReference type="Proteomes" id="UP000324222"/>
    </source>
</evidence>
<gene>
    <name evidence="1" type="ORF">E2C01_053309</name>
</gene>
<dbReference type="Proteomes" id="UP000324222">
    <property type="component" value="Unassembled WGS sequence"/>
</dbReference>
<keyword evidence="2" id="KW-1185">Reference proteome</keyword>
<reference evidence="1 2" key="1">
    <citation type="submission" date="2019-05" db="EMBL/GenBank/DDBJ databases">
        <title>Another draft genome of Portunus trituberculatus and its Hox gene families provides insights of decapod evolution.</title>
        <authorList>
            <person name="Jeong J.-H."/>
            <person name="Song I."/>
            <person name="Kim S."/>
            <person name="Choi T."/>
            <person name="Kim D."/>
            <person name="Ryu S."/>
            <person name="Kim W."/>
        </authorList>
    </citation>
    <scope>NUCLEOTIDE SEQUENCE [LARGE SCALE GENOMIC DNA]</scope>
    <source>
        <tissue evidence="1">Muscle</tissue>
    </source>
</reference>
<comment type="caution">
    <text evidence="1">The sequence shown here is derived from an EMBL/GenBank/DDBJ whole genome shotgun (WGS) entry which is preliminary data.</text>
</comment>
<evidence type="ECO:0000313" key="1">
    <source>
        <dbReference type="EMBL" id="MPC59293.1"/>
    </source>
</evidence>
<name>A0A5B7GP10_PORTR</name>
<proteinExistence type="predicted"/>
<dbReference type="AlphaFoldDB" id="A0A5B7GP10"/>
<organism evidence="1 2">
    <name type="scientific">Portunus trituberculatus</name>
    <name type="common">Swimming crab</name>
    <name type="synonym">Neptunus trituberculatus</name>
    <dbReference type="NCBI Taxonomy" id="210409"/>
    <lineage>
        <taxon>Eukaryota</taxon>
        <taxon>Metazoa</taxon>
        <taxon>Ecdysozoa</taxon>
        <taxon>Arthropoda</taxon>
        <taxon>Crustacea</taxon>
        <taxon>Multicrustacea</taxon>
        <taxon>Malacostraca</taxon>
        <taxon>Eumalacostraca</taxon>
        <taxon>Eucarida</taxon>
        <taxon>Decapoda</taxon>
        <taxon>Pleocyemata</taxon>
        <taxon>Brachyura</taxon>
        <taxon>Eubrachyura</taxon>
        <taxon>Portunoidea</taxon>
        <taxon>Portunidae</taxon>
        <taxon>Portuninae</taxon>
        <taxon>Portunus</taxon>
    </lineage>
</organism>